<dbReference type="Pfam" id="PF00201">
    <property type="entry name" value="UDPGT"/>
    <property type="match status" value="1"/>
</dbReference>
<proteinExistence type="predicted"/>
<dbReference type="SUPFAM" id="SSF53756">
    <property type="entry name" value="UDP-Glycosyltransferase/glycogen phosphorylase"/>
    <property type="match status" value="1"/>
</dbReference>
<evidence type="ECO:0000259" key="3">
    <source>
        <dbReference type="Pfam" id="PF03959"/>
    </source>
</evidence>
<protein>
    <recommendedName>
        <fullName evidence="3">Serine hydrolase domain-containing protein</fullName>
    </recommendedName>
</protein>
<keyword evidence="1" id="KW-0328">Glycosyltransferase</keyword>
<dbReference type="PANTHER" id="PTHR48043:SF145">
    <property type="entry name" value="FI06409P-RELATED"/>
    <property type="match status" value="1"/>
</dbReference>
<accession>A0ABR1VF93</accession>
<evidence type="ECO:0000256" key="1">
    <source>
        <dbReference type="ARBA" id="ARBA00022676"/>
    </source>
</evidence>
<dbReference type="Proteomes" id="UP001480595">
    <property type="component" value="Unassembled WGS sequence"/>
</dbReference>
<dbReference type="Pfam" id="PF03959">
    <property type="entry name" value="FSH1"/>
    <property type="match status" value="1"/>
</dbReference>
<name>A0ABR1VF93_9PEZI</name>
<dbReference type="InterPro" id="IPR029058">
    <property type="entry name" value="AB_hydrolase_fold"/>
</dbReference>
<dbReference type="Gene3D" id="3.40.50.2000">
    <property type="entry name" value="Glycogen Phosphorylase B"/>
    <property type="match status" value="2"/>
</dbReference>
<feature type="domain" description="Serine hydrolase" evidence="3">
    <location>
        <begin position="491"/>
        <end position="686"/>
    </location>
</feature>
<evidence type="ECO:0000256" key="2">
    <source>
        <dbReference type="ARBA" id="ARBA00022679"/>
    </source>
</evidence>
<dbReference type="PANTHER" id="PTHR48043">
    <property type="entry name" value="EG:EG0003.4 PROTEIN-RELATED"/>
    <property type="match status" value="1"/>
</dbReference>
<dbReference type="GeneID" id="92090951"/>
<sequence length="702" mass="78246">MSLSSEGSDRSISSCNRRILVVATAGGYPNAAPMLEIARILAERGYTIEFASFDGREEWIQNCPLVSRYHPLGPGLSVEEADALYLEVWNWSKAGWGAKFESRKTLESTWPQVYRGLSELVQDAESRPHLILSDYLVDASRDISFEHSIPLAMHWPQMPTAMLNAPYIPGTPGLQVGVLSSEYATLWQRFRSAFSIYFALPAFVRYSIWRENMRKKAGVSRSLPTLSKPDYLCLVNSMFGMEIPKDLPPNVAAVGPIISQQSRHLEEPYTSFLEKRSRVLYISFGTHLGLPWPIAQNLLLGALAALGSGTIDGVIWPMKSAARNHLHHDATIPVRHPQSKVVQMMTISELLNGAHPSLLFVDRAPQQALLQDDRVVAFLSHVGASSANEALYAGVPLITMAICFDQIQNELRLKEAGVSIALDKDAFTADEFETAIRDIVEDKLAHGPIAASVRRMMGIARICSRRKVLAADLIEEVIADAEGRKCEEMAKSRGVEGRTYYKGRKRHFHLQTADGFMHLLYDVIREDGPFDGILSFSQGAALAAPFLLHHREKHPYGPEPFQLAVFMGATLPFDPQSHARADQYNTVIYPQTGAVSVRDWKAEDVVETLHINDFIAPPAPGDVVLRRFHPEREDARITIPTVHIMGSRDPFYPQSLVLAQLCSGHVDIVDHQQGHLLPHNVSFTRQAVASMEQCMNKVIFRC</sequence>
<evidence type="ECO:0000313" key="4">
    <source>
        <dbReference type="EMBL" id="KAK8069863.1"/>
    </source>
</evidence>
<dbReference type="SUPFAM" id="SSF53474">
    <property type="entry name" value="alpha/beta-Hydrolases"/>
    <property type="match status" value="1"/>
</dbReference>
<gene>
    <name evidence="4" type="ORF">PG994_006479</name>
</gene>
<organism evidence="4 5">
    <name type="scientific">Apiospora phragmitis</name>
    <dbReference type="NCBI Taxonomy" id="2905665"/>
    <lineage>
        <taxon>Eukaryota</taxon>
        <taxon>Fungi</taxon>
        <taxon>Dikarya</taxon>
        <taxon>Ascomycota</taxon>
        <taxon>Pezizomycotina</taxon>
        <taxon>Sordariomycetes</taxon>
        <taxon>Xylariomycetidae</taxon>
        <taxon>Amphisphaeriales</taxon>
        <taxon>Apiosporaceae</taxon>
        <taxon>Apiospora</taxon>
    </lineage>
</organism>
<evidence type="ECO:0000313" key="5">
    <source>
        <dbReference type="Proteomes" id="UP001480595"/>
    </source>
</evidence>
<dbReference type="Gene3D" id="3.40.50.1820">
    <property type="entry name" value="alpha/beta hydrolase"/>
    <property type="match status" value="1"/>
</dbReference>
<dbReference type="InterPro" id="IPR050271">
    <property type="entry name" value="UDP-glycosyltransferase"/>
</dbReference>
<keyword evidence="2" id="KW-0808">Transferase</keyword>
<comment type="caution">
    <text evidence="4">The sequence shown here is derived from an EMBL/GenBank/DDBJ whole genome shotgun (WGS) entry which is preliminary data.</text>
</comment>
<keyword evidence="5" id="KW-1185">Reference proteome</keyword>
<dbReference type="EMBL" id="JAQQWL010000006">
    <property type="protein sequence ID" value="KAK8069863.1"/>
    <property type="molecule type" value="Genomic_DNA"/>
</dbReference>
<dbReference type="RefSeq" id="XP_066717157.1">
    <property type="nucleotide sequence ID" value="XM_066857888.1"/>
</dbReference>
<reference evidence="4 5" key="1">
    <citation type="submission" date="2023-01" db="EMBL/GenBank/DDBJ databases">
        <title>Analysis of 21 Apiospora genomes using comparative genomics revels a genus with tremendous synthesis potential of carbohydrate active enzymes and secondary metabolites.</title>
        <authorList>
            <person name="Sorensen T."/>
        </authorList>
    </citation>
    <scope>NUCLEOTIDE SEQUENCE [LARGE SCALE GENOMIC DNA]</scope>
    <source>
        <strain evidence="4 5">CBS 135458</strain>
    </source>
</reference>
<dbReference type="InterPro" id="IPR005645">
    <property type="entry name" value="FSH-like_dom"/>
</dbReference>
<dbReference type="InterPro" id="IPR002213">
    <property type="entry name" value="UDP_glucos_trans"/>
</dbReference>
<dbReference type="CDD" id="cd03784">
    <property type="entry name" value="GT1_Gtf-like"/>
    <property type="match status" value="1"/>
</dbReference>